<name>A0A8K0SXL7_9HYPO</name>
<dbReference type="Gene3D" id="1.20.1050.10">
    <property type="match status" value="1"/>
</dbReference>
<gene>
    <name evidence="4" type="ORF">B0I35DRAFT_330130</name>
</gene>
<feature type="non-terminal residue" evidence="4">
    <location>
        <position position="218"/>
    </location>
</feature>
<dbReference type="SFLD" id="SFLDG00358">
    <property type="entry name" value="Main_(cytGST)"/>
    <property type="match status" value="1"/>
</dbReference>
<reference evidence="4" key="1">
    <citation type="journal article" date="2021" name="Nat. Commun.">
        <title>Genetic determinants of endophytism in the Arabidopsis root mycobiome.</title>
        <authorList>
            <person name="Mesny F."/>
            <person name="Miyauchi S."/>
            <person name="Thiergart T."/>
            <person name="Pickel B."/>
            <person name="Atanasova L."/>
            <person name="Karlsson M."/>
            <person name="Huettel B."/>
            <person name="Barry K.W."/>
            <person name="Haridas S."/>
            <person name="Chen C."/>
            <person name="Bauer D."/>
            <person name="Andreopoulos W."/>
            <person name="Pangilinan J."/>
            <person name="LaButti K."/>
            <person name="Riley R."/>
            <person name="Lipzen A."/>
            <person name="Clum A."/>
            <person name="Drula E."/>
            <person name="Henrissat B."/>
            <person name="Kohler A."/>
            <person name="Grigoriev I.V."/>
            <person name="Martin F.M."/>
            <person name="Hacquard S."/>
        </authorList>
    </citation>
    <scope>NUCLEOTIDE SEQUENCE</scope>
    <source>
        <strain evidence="4">MPI-CAGE-CH-0235</strain>
    </source>
</reference>
<evidence type="ECO:0000313" key="4">
    <source>
        <dbReference type="EMBL" id="KAH7324667.1"/>
    </source>
</evidence>
<evidence type="ECO:0000313" key="5">
    <source>
        <dbReference type="Proteomes" id="UP000813444"/>
    </source>
</evidence>
<dbReference type="SFLD" id="SFLDS00019">
    <property type="entry name" value="Glutathione_Transferase_(cytos"/>
    <property type="match status" value="1"/>
</dbReference>
<proteinExistence type="inferred from homology"/>
<comment type="caution">
    <text evidence="4">The sequence shown here is derived from an EMBL/GenBank/DDBJ whole genome shotgun (WGS) entry which is preliminary data.</text>
</comment>
<organism evidence="4 5">
    <name type="scientific">Stachybotrys elegans</name>
    <dbReference type="NCBI Taxonomy" id="80388"/>
    <lineage>
        <taxon>Eukaryota</taxon>
        <taxon>Fungi</taxon>
        <taxon>Dikarya</taxon>
        <taxon>Ascomycota</taxon>
        <taxon>Pezizomycotina</taxon>
        <taxon>Sordariomycetes</taxon>
        <taxon>Hypocreomycetidae</taxon>
        <taxon>Hypocreales</taxon>
        <taxon>Stachybotryaceae</taxon>
        <taxon>Stachybotrys</taxon>
    </lineage>
</organism>
<feature type="domain" description="GST N-terminal" evidence="2">
    <location>
        <begin position="1"/>
        <end position="72"/>
    </location>
</feature>
<dbReference type="PANTHER" id="PTHR44051:SF3">
    <property type="entry name" value="TRANSCRIPTIONAL REGULATOR URE2"/>
    <property type="match status" value="1"/>
</dbReference>
<dbReference type="SUPFAM" id="SSF52833">
    <property type="entry name" value="Thioredoxin-like"/>
    <property type="match status" value="1"/>
</dbReference>
<dbReference type="Pfam" id="PF13409">
    <property type="entry name" value="GST_N_2"/>
    <property type="match status" value="1"/>
</dbReference>
<keyword evidence="5" id="KW-1185">Reference proteome</keyword>
<protein>
    <submittedName>
        <fullName evidence="4">Glutathione S-transferase</fullName>
    </submittedName>
</protein>
<evidence type="ECO:0000259" key="3">
    <source>
        <dbReference type="PROSITE" id="PS50405"/>
    </source>
</evidence>
<dbReference type="InterPro" id="IPR010987">
    <property type="entry name" value="Glutathione-S-Trfase_C-like"/>
</dbReference>
<dbReference type="Pfam" id="PF00043">
    <property type="entry name" value="GST_C"/>
    <property type="match status" value="1"/>
</dbReference>
<dbReference type="PROSITE" id="PS50405">
    <property type="entry name" value="GST_CTER"/>
    <property type="match status" value="1"/>
</dbReference>
<dbReference type="Proteomes" id="UP000813444">
    <property type="component" value="Unassembled WGS sequence"/>
</dbReference>
<evidence type="ECO:0000259" key="2">
    <source>
        <dbReference type="PROSITE" id="PS50404"/>
    </source>
</evidence>
<evidence type="ECO:0000256" key="1">
    <source>
        <dbReference type="ARBA" id="ARBA00007409"/>
    </source>
</evidence>
<dbReference type="InterPro" id="IPR004045">
    <property type="entry name" value="Glutathione_S-Trfase_N"/>
</dbReference>
<sequence>GPNPWKVILVLAELDIAFKINWISYLDIKSEPYISLNANGRLPSMVDPNTNITLFESGAIIEYIVDLYDTQHKISYGADRPQDKWLAHSWLMLQMSGQGPMFGQRMWFVHFHKEKGLQSAIDRYGDEVKRIVAVIDSHLRKRAAEADAEHGRDLWLVGDKCTFADLSFVLWDVLLMTSLFPGEDIGIGETFPYFYKWHESLVARPAVREMLEMRERLM</sequence>
<dbReference type="AlphaFoldDB" id="A0A8K0SXL7"/>
<comment type="similarity">
    <text evidence="1">Belongs to the GST superfamily.</text>
</comment>
<dbReference type="PANTHER" id="PTHR44051">
    <property type="entry name" value="GLUTATHIONE S-TRANSFERASE-RELATED"/>
    <property type="match status" value="1"/>
</dbReference>
<feature type="domain" description="GST C-terminal" evidence="3">
    <location>
        <begin position="80"/>
        <end position="218"/>
    </location>
</feature>
<accession>A0A8K0SXL7</accession>
<dbReference type="EMBL" id="JAGPNK010000003">
    <property type="protein sequence ID" value="KAH7324667.1"/>
    <property type="molecule type" value="Genomic_DNA"/>
</dbReference>
<dbReference type="InterPro" id="IPR004046">
    <property type="entry name" value="GST_C"/>
</dbReference>
<feature type="non-terminal residue" evidence="4">
    <location>
        <position position="1"/>
    </location>
</feature>
<dbReference type="InterPro" id="IPR036282">
    <property type="entry name" value="Glutathione-S-Trfase_C_sf"/>
</dbReference>
<dbReference type="OrthoDB" id="422574at2759"/>
<dbReference type="InterPro" id="IPR040079">
    <property type="entry name" value="Glutathione_S-Trfase"/>
</dbReference>
<dbReference type="SUPFAM" id="SSF47616">
    <property type="entry name" value="GST C-terminal domain-like"/>
    <property type="match status" value="1"/>
</dbReference>
<dbReference type="Gene3D" id="3.40.30.10">
    <property type="entry name" value="Glutaredoxin"/>
    <property type="match status" value="1"/>
</dbReference>
<dbReference type="InterPro" id="IPR036249">
    <property type="entry name" value="Thioredoxin-like_sf"/>
</dbReference>
<dbReference type="PROSITE" id="PS50404">
    <property type="entry name" value="GST_NTER"/>
    <property type="match status" value="1"/>
</dbReference>